<comment type="caution">
    <text evidence="2">The sequence shown here is derived from an EMBL/GenBank/DDBJ whole genome shotgun (WGS) entry which is preliminary data.</text>
</comment>
<keyword evidence="3" id="KW-1185">Reference proteome</keyword>
<proteinExistence type="predicted"/>
<accession>A0A9K3GIR8</accession>
<dbReference type="EMBL" id="BDIP01001200">
    <property type="protein sequence ID" value="GIQ83835.1"/>
    <property type="molecule type" value="Genomic_DNA"/>
</dbReference>
<evidence type="ECO:0000313" key="2">
    <source>
        <dbReference type="EMBL" id="GIQ83835.1"/>
    </source>
</evidence>
<reference evidence="2 3" key="1">
    <citation type="journal article" date="2018" name="PLoS ONE">
        <title>The draft genome of Kipferlia bialata reveals reductive genome evolution in fornicate parasites.</title>
        <authorList>
            <person name="Tanifuji G."/>
            <person name="Takabayashi S."/>
            <person name="Kume K."/>
            <person name="Takagi M."/>
            <person name="Nakayama T."/>
            <person name="Kamikawa R."/>
            <person name="Inagaki Y."/>
            <person name="Hashimoto T."/>
        </authorList>
    </citation>
    <scope>NUCLEOTIDE SEQUENCE [LARGE SCALE GENOMIC DNA]</scope>
    <source>
        <strain evidence="2">NY0173</strain>
    </source>
</reference>
<sequence length="348" mass="38997">MQTGPYTALWIGGGLVPEDGDRERERERDGHTHSVTNRCVYMTLIEQDMSLETEITPCPLQNVLGQGVTTACCIEGRVLVYAQGDLHILSLDTREWLTQTSTLSTGPLSVSTTSAQCWPDFNGTNVYSYVLDGGWYVSGYDAEFNERTYRYTPGQRERDCVTTECDVERGGRESEGMGMWEECVGEPWQTLDRRETVVVDGKPYHMGCDKGNPLRHHAPLTLHTVEEGVLVHTNTSLPHRVRHSAVSVPGYVLLFPHRHRNPTSLCYSPMHDRLVCIAQTKGVHVGYEACLIGPETALVFTYRCATYTGASLVYVSSEALEELFEREAEGDTNSKDMPTPPTRRFRLP</sequence>
<feature type="region of interest" description="Disordered" evidence="1">
    <location>
        <begin position="327"/>
        <end position="348"/>
    </location>
</feature>
<evidence type="ECO:0000256" key="1">
    <source>
        <dbReference type="SAM" id="MobiDB-lite"/>
    </source>
</evidence>
<evidence type="ECO:0000313" key="3">
    <source>
        <dbReference type="Proteomes" id="UP000265618"/>
    </source>
</evidence>
<protein>
    <submittedName>
        <fullName evidence="2">Uncharacterized protein</fullName>
    </submittedName>
</protein>
<dbReference type="InterPro" id="IPR011041">
    <property type="entry name" value="Quinoprot_gluc/sorb_DH_b-prop"/>
</dbReference>
<name>A0A9K3GIR8_9EUKA</name>
<dbReference type="SUPFAM" id="SSF50952">
    <property type="entry name" value="Soluble quinoprotein glucose dehydrogenase"/>
    <property type="match status" value="1"/>
</dbReference>
<dbReference type="AlphaFoldDB" id="A0A9K3GIR8"/>
<gene>
    <name evidence="2" type="ORF">KIPB_005224</name>
</gene>
<dbReference type="Proteomes" id="UP000265618">
    <property type="component" value="Unassembled WGS sequence"/>
</dbReference>
<organism evidence="2 3">
    <name type="scientific">Kipferlia bialata</name>
    <dbReference type="NCBI Taxonomy" id="797122"/>
    <lineage>
        <taxon>Eukaryota</taxon>
        <taxon>Metamonada</taxon>
        <taxon>Carpediemonas-like organisms</taxon>
        <taxon>Kipferlia</taxon>
    </lineage>
</organism>